<dbReference type="PRINTS" id="PR01185">
    <property type="entry name" value="INTEGRINA"/>
</dbReference>
<dbReference type="Pfam" id="PF08441">
    <property type="entry name" value="Integrin_A_Ig_1"/>
    <property type="match status" value="2"/>
</dbReference>
<dbReference type="Ensembl" id="ENSSAUT00010072341.1">
    <property type="protein sequence ID" value="ENSSAUP00010069121.1"/>
    <property type="gene ID" value="ENSSAUG00010027382.1"/>
</dbReference>
<reference evidence="17" key="3">
    <citation type="submission" date="2025-09" db="UniProtKB">
        <authorList>
            <consortium name="Ensembl"/>
        </authorList>
    </citation>
    <scope>IDENTIFICATION</scope>
</reference>
<keyword evidence="11" id="KW-0325">Glycoprotein</keyword>
<accession>A0A671Z1V3</accession>
<feature type="repeat" description="FG-GAP" evidence="12">
    <location>
        <begin position="300"/>
        <end position="361"/>
    </location>
</feature>
<feature type="repeat" description="FG-GAP" evidence="12">
    <location>
        <begin position="31"/>
        <end position="93"/>
    </location>
</feature>
<dbReference type="InterPro" id="IPR018184">
    <property type="entry name" value="Integrin_alpha_C_CS"/>
</dbReference>
<evidence type="ECO:0000256" key="3">
    <source>
        <dbReference type="ARBA" id="ARBA00022692"/>
    </source>
</evidence>
<dbReference type="SMART" id="SM00191">
    <property type="entry name" value="Int_alpha"/>
    <property type="match status" value="5"/>
</dbReference>
<feature type="transmembrane region" description="Helical" evidence="13">
    <location>
        <begin position="971"/>
        <end position="993"/>
    </location>
</feature>
<evidence type="ECO:0000259" key="14">
    <source>
        <dbReference type="Pfam" id="PF08441"/>
    </source>
</evidence>
<dbReference type="Pfam" id="PF01839">
    <property type="entry name" value="FG-GAP"/>
    <property type="match status" value="2"/>
</dbReference>
<proteinExistence type="inferred from homology"/>
<feature type="signal peptide" evidence="13">
    <location>
        <begin position="1"/>
        <end position="24"/>
    </location>
</feature>
<dbReference type="SUPFAM" id="SSF69318">
    <property type="entry name" value="Integrin alpha N-terminal domain"/>
    <property type="match status" value="1"/>
</dbReference>
<keyword evidence="10 13" id="KW-0675">Receptor</keyword>
<evidence type="ECO:0000256" key="4">
    <source>
        <dbReference type="ARBA" id="ARBA00022729"/>
    </source>
</evidence>
<dbReference type="PROSITE" id="PS51470">
    <property type="entry name" value="FG_GAP"/>
    <property type="match status" value="6"/>
</dbReference>
<feature type="domain" description="Integrin alpha first immunoglubulin-like" evidence="14">
    <location>
        <begin position="548"/>
        <end position="602"/>
    </location>
</feature>
<keyword evidence="9 13" id="KW-0472">Membrane</keyword>
<gene>
    <name evidence="17" type="primary">LOC115572399</name>
</gene>
<dbReference type="Pfam" id="PF20805">
    <property type="entry name" value="Integrin_A_Ig_2"/>
    <property type="match status" value="1"/>
</dbReference>
<evidence type="ECO:0000313" key="17">
    <source>
        <dbReference type="Ensembl" id="ENSSAUP00010069121.1"/>
    </source>
</evidence>
<dbReference type="GO" id="GO:0007160">
    <property type="term" value="P:cell-matrix adhesion"/>
    <property type="evidence" value="ECO:0007669"/>
    <property type="project" value="TreeGrafter"/>
</dbReference>
<evidence type="ECO:0000256" key="12">
    <source>
        <dbReference type="PROSITE-ProRule" id="PRU00803"/>
    </source>
</evidence>
<evidence type="ECO:0000256" key="2">
    <source>
        <dbReference type="ARBA" id="ARBA00008054"/>
    </source>
</evidence>
<evidence type="ECO:0000256" key="9">
    <source>
        <dbReference type="ARBA" id="ARBA00023136"/>
    </source>
</evidence>
<feature type="domain" description="Integrin alpha first immunoglubulin-like" evidence="14">
    <location>
        <begin position="464"/>
        <end position="512"/>
    </location>
</feature>
<evidence type="ECO:0000259" key="16">
    <source>
        <dbReference type="Pfam" id="PF20806"/>
    </source>
</evidence>
<dbReference type="PANTHER" id="PTHR23220:SF9">
    <property type="entry name" value="INTEGRIN ALPHA-6"/>
    <property type="match status" value="1"/>
</dbReference>
<feature type="repeat" description="FG-GAP" evidence="12">
    <location>
        <begin position="432"/>
        <end position="479"/>
    </location>
</feature>
<name>A0A671Z1V3_SPAAU</name>
<dbReference type="GO" id="GO:0033627">
    <property type="term" value="P:cell adhesion mediated by integrin"/>
    <property type="evidence" value="ECO:0007669"/>
    <property type="project" value="TreeGrafter"/>
</dbReference>
<feature type="repeat" description="FG-GAP" evidence="12">
    <location>
        <begin position="362"/>
        <end position="419"/>
    </location>
</feature>
<dbReference type="Gene3D" id="2.60.40.1530">
    <property type="entry name" value="ntegrin, alpha v. Chain A, domain 4"/>
    <property type="match status" value="1"/>
</dbReference>
<evidence type="ECO:0000256" key="5">
    <source>
        <dbReference type="ARBA" id="ARBA00022737"/>
    </source>
</evidence>
<dbReference type="GO" id="GO:0007229">
    <property type="term" value="P:integrin-mediated signaling pathway"/>
    <property type="evidence" value="ECO:0007669"/>
    <property type="project" value="UniProtKB-KW"/>
</dbReference>
<reference evidence="17" key="2">
    <citation type="submission" date="2025-08" db="UniProtKB">
        <authorList>
            <consortium name="Ensembl"/>
        </authorList>
    </citation>
    <scope>IDENTIFICATION</scope>
</reference>
<evidence type="ECO:0000256" key="7">
    <source>
        <dbReference type="ARBA" id="ARBA00022989"/>
    </source>
</evidence>
<dbReference type="GO" id="GO:0005178">
    <property type="term" value="F:integrin binding"/>
    <property type="evidence" value="ECO:0007669"/>
    <property type="project" value="TreeGrafter"/>
</dbReference>
<evidence type="ECO:0000256" key="11">
    <source>
        <dbReference type="ARBA" id="ARBA00023180"/>
    </source>
</evidence>
<dbReference type="Proteomes" id="UP000472265">
    <property type="component" value="Chromosome 21"/>
</dbReference>
<dbReference type="InterPro" id="IPR013517">
    <property type="entry name" value="FG-GAP"/>
</dbReference>
<dbReference type="GeneTree" id="ENSGT00940000155353"/>
<dbReference type="InterPro" id="IPR032695">
    <property type="entry name" value="Integrin_dom_sf"/>
</dbReference>
<feature type="domain" description="Integrin alpha third immunoglobulin-like" evidence="16">
    <location>
        <begin position="760"/>
        <end position="941"/>
    </location>
</feature>
<dbReference type="InterPro" id="IPR013649">
    <property type="entry name" value="Integrin_alpha_Ig-like_1"/>
</dbReference>
<evidence type="ECO:0000259" key="15">
    <source>
        <dbReference type="Pfam" id="PF20805"/>
    </source>
</evidence>
<dbReference type="GO" id="GO:0009897">
    <property type="term" value="C:external side of plasma membrane"/>
    <property type="evidence" value="ECO:0007669"/>
    <property type="project" value="TreeGrafter"/>
</dbReference>
<reference evidence="17" key="1">
    <citation type="submission" date="2021-04" db="EMBL/GenBank/DDBJ databases">
        <authorList>
            <consortium name="Wellcome Sanger Institute Data Sharing"/>
        </authorList>
    </citation>
    <scope>NUCLEOTIDE SEQUENCE [LARGE SCALE GENOMIC DNA]</scope>
</reference>
<comment type="subcellular location">
    <subcellularLocation>
        <location evidence="1 13">Membrane</location>
        <topology evidence="1 13">Single-pass type I membrane protein</topology>
    </subcellularLocation>
</comment>
<keyword evidence="8 13" id="KW-0401">Integrin</keyword>
<dbReference type="Gene3D" id="2.130.10.130">
    <property type="entry name" value="Integrin alpha, N-terminal"/>
    <property type="match status" value="1"/>
</dbReference>
<dbReference type="Gene3D" id="1.20.5.930">
    <property type="entry name" value="Bicelle-embedded integrin alpha(iib) transmembrane segment"/>
    <property type="match status" value="1"/>
</dbReference>
<evidence type="ECO:0000256" key="8">
    <source>
        <dbReference type="ARBA" id="ARBA00023037"/>
    </source>
</evidence>
<feature type="chain" id="PRO_5044970209" evidence="13">
    <location>
        <begin position="25"/>
        <end position="1048"/>
    </location>
</feature>
<feature type="domain" description="Integrin alpha second immunoglobulin-like" evidence="15">
    <location>
        <begin position="604"/>
        <end position="754"/>
    </location>
</feature>
<keyword evidence="6 13" id="KW-0130">Cell adhesion</keyword>
<organism evidence="17 18">
    <name type="scientific">Sparus aurata</name>
    <name type="common">Gilthead sea bream</name>
    <dbReference type="NCBI Taxonomy" id="8175"/>
    <lineage>
        <taxon>Eukaryota</taxon>
        <taxon>Metazoa</taxon>
        <taxon>Chordata</taxon>
        <taxon>Craniata</taxon>
        <taxon>Vertebrata</taxon>
        <taxon>Euteleostomi</taxon>
        <taxon>Actinopterygii</taxon>
        <taxon>Neopterygii</taxon>
        <taxon>Teleostei</taxon>
        <taxon>Neoteleostei</taxon>
        <taxon>Acanthomorphata</taxon>
        <taxon>Eupercaria</taxon>
        <taxon>Spariformes</taxon>
        <taxon>Sparidae</taxon>
        <taxon>Sparus</taxon>
    </lineage>
</organism>
<protein>
    <submittedName>
        <fullName evidence="17">Integrin, alpha 6b</fullName>
    </submittedName>
</protein>
<keyword evidence="4 13" id="KW-0732">Signal</keyword>
<dbReference type="InterPro" id="IPR048285">
    <property type="entry name" value="Integrin_alpha_Ig-like_2"/>
</dbReference>
<dbReference type="PROSITE" id="PS00242">
    <property type="entry name" value="INTEGRIN_ALPHA"/>
    <property type="match status" value="1"/>
</dbReference>
<dbReference type="Gene3D" id="2.60.40.1510">
    <property type="entry name" value="ntegrin, alpha v. Chain A, domain 3"/>
    <property type="match status" value="1"/>
</dbReference>
<dbReference type="Gene3D" id="2.60.40.1460">
    <property type="entry name" value="Integrin domains. Chain A, domain 2"/>
    <property type="match status" value="1"/>
</dbReference>
<keyword evidence="18" id="KW-1185">Reference proteome</keyword>
<dbReference type="AlphaFoldDB" id="A0A671Z1V3"/>
<dbReference type="GO" id="GO:0008305">
    <property type="term" value="C:integrin complex"/>
    <property type="evidence" value="ECO:0007669"/>
    <property type="project" value="InterPro"/>
</dbReference>
<dbReference type="GO" id="GO:0050900">
    <property type="term" value="P:leukocyte migration"/>
    <property type="evidence" value="ECO:0007669"/>
    <property type="project" value="TreeGrafter"/>
</dbReference>
<feature type="repeat" description="FG-GAP" evidence="12">
    <location>
        <begin position="245"/>
        <end position="299"/>
    </location>
</feature>
<dbReference type="Pfam" id="PF20806">
    <property type="entry name" value="Integrin_A_Ig_3"/>
    <property type="match status" value="1"/>
</dbReference>
<sequence length="1048" mass="116552">MAAVTITCGLWLLVFLSGCGRLSAFNLDSDNVVRRSGDPDSLFGFSLAMHRQVDPDRRVLLVGAPRAKALSGQMSKVTGGLYRCDIDSPDCTRVDFDNEEDLKSESKENQWMGVTVNSQGPGGKIVTCAHRYQKRSNVGKPIESRDIIGRCYVLSQDLTIDPNTDEEGGNWHFCKGRARGHEMFGSCQQGLSATFDKDYHYVIFGAPGAYNWKGVVRLEQKNDTFIDMGIYEDGPFEAGSEGEKNPDLVPAPANSYLGFALDSGKNLVKKGILTVVAGAPRANHSGAVVLLKKGESRDLLEEYTLDGEGLASSFGYDLAVLDLNQDGWQDIVVGAPQYFEKEGEIGGAVYVYINKDGKWNKVKPERIDGPKDSMFGLAVENLGDINQDGYHDFAVGAPYDADGAGRVYLYHGGATGLSSKDAAQVCNGVKLFGYSLAGNMDLDKNSYPDLAVGSLSDSVFVFRARPVINIKKEIEFSPKKIDLTKKNCGNFFCLDVKVCFTYTANPENYAPSLGKPSHLFLYKKQDLMIIFLVVAIRNYMINSRKRKVKEKIKDKLHGIPIDVSVEIQNAKRKRRQSSAPLSPVLDDKEEKITRSEVHFLKEGCVNDDICRSNLQVKYRYGYRTTDQAKFEPENGVPVFSLSDQKYIALEVTVSNLKGDDAYEAGVLATFPRTLSYSAYRVPENQPVTCVANTNGSQVDCELGNPFKKDSTMTFYIILSTSGISSNTTELEINLQPETTSNQSNLAPIKAKAKVNIKLQLSVSGIAQPSQVYYTGEVKGETAMKTESEIGTAITHQIRIINLGKSLTDFGTATLDINWPKETAEGKWLLYLMKISSTGVDHMECTPKEEVNPRKMVSGNITLSTSRTRRAAENTKGSDEGTFSRLLDKKKFKTLSCADGARCVRIRCPLRGLDSNAVITLNSRLWNGTFIEDYSKLHHSLILMFCHCDRARQVKLTVYPERREAQYGGVPWWIIVLSILFGLMLLALLAFLLWKCGFFKRAKYEDKVPSYSAVRIKREERAISPGHGNWENLEKKPWMTTWHDKEHYS</sequence>
<dbReference type="GO" id="GO:0098609">
    <property type="term" value="P:cell-cell adhesion"/>
    <property type="evidence" value="ECO:0007669"/>
    <property type="project" value="TreeGrafter"/>
</dbReference>
<dbReference type="PANTHER" id="PTHR23220">
    <property type="entry name" value="INTEGRIN ALPHA"/>
    <property type="match status" value="1"/>
</dbReference>
<evidence type="ECO:0000256" key="10">
    <source>
        <dbReference type="ARBA" id="ARBA00023170"/>
    </source>
</evidence>
<evidence type="ECO:0000256" key="6">
    <source>
        <dbReference type="ARBA" id="ARBA00022889"/>
    </source>
</evidence>
<dbReference type="InterPro" id="IPR000413">
    <property type="entry name" value="Integrin_alpha"/>
</dbReference>
<dbReference type="InterPro" id="IPR028994">
    <property type="entry name" value="Integrin_alpha_N"/>
</dbReference>
<dbReference type="SUPFAM" id="SSF69179">
    <property type="entry name" value="Integrin domains"/>
    <property type="match status" value="3"/>
</dbReference>
<comment type="similarity">
    <text evidence="2 13">Belongs to the integrin alpha chain family.</text>
</comment>
<keyword evidence="3 13" id="KW-0812">Transmembrane</keyword>
<feature type="repeat" description="FG-GAP" evidence="12">
    <location>
        <begin position="175"/>
        <end position="228"/>
    </location>
</feature>
<evidence type="ECO:0000313" key="18">
    <source>
        <dbReference type="Proteomes" id="UP000472265"/>
    </source>
</evidence>
<evidence type="ECO:0000256" key="1">
    <source>
        <dbReference type="ARBA" id="ARBA00004479"/>
    </source>
</evidence>
<evidence type="ECO:0000256" key="13">
    <source>
        <dbReference type="RuleBase" id="RU003762"/>
    </source>
</evidence>
<keyword evidence="7 13" id="KW-1133">Transmembrane helix</keyword>
<dbReference type="InterPro" id="IPR048286">
    <property type="entry name" value="Integrin_alpha_Ig-like_3"/>
</dbReference>
<dbReference type="InterPro" id="IPR013519">
    <property type="entry name" value="Int_alpha_beta-p"/>
</dbReference>
<keyword evidence="5" id="KW-0677">Repeat</keyword>